<dbReference type="Proteomes" id="UP000693738">
    <property type="component" value="Unassembled WGS sequence"/>
</dbReference>
<organism evidence="1 2">
    <name type="scientific">Fusarium equiseti</name>
    <name type="common">Fusarium scirpi</name>
    <dbReference type="NCBI Taxonomy" id="61235"/>
    <lineage>
        <taxon>Eukaryota</taxon>
        <taxon>Fungi</taxon>
        <taxon>Dikarya</taxon>
        <taxon>Ascomycota</taxon>
        <taxon>Pezizomycotina</taxon>
        <taxon>Sordariomycetes</taxon>
        <taxon>Hypocreomycetidae</taxon>
        <taxon>Hypocreales</taxon>
        <taxon>Nectriaceae</taxon>
        <taxon>Fusarium</taxon>
        <taxon>Fusarium incarnatum-equiseti species complex</taxon>
    </lineage>
</organism>
<evidence type="ECO:0000313" key="2">
    <source>
        <dbReference type="Proteomes" id="UP000693738"/>
    </source>
</evidence>
<accession>A0A8J2IVA5</accession>
<evidence type="ECO:0000313" key="1">
    <source>
        <dbReference type="EMBL" id="CAG7564918.1"/>
    </source>
</evidence>
<dbReference type="AlphaFoldDB" id="A0A8J2IVA5"/>
<reference evidence="1" key="1">
    <citation type="submission" date="2021-05" db="EMBL/GenBank/DDBJ databases">
        <authorList>
            <person name="Khan N."/>
        </authorList>
    </citation>
    <scope>NUCLEOTIDE SEQUENCE</scope>
</reference>
<gene>
    <name evidence="1" type="ORF">FEQUK3_LOCUS10629</name>
</gene>
<name>A0A8J2IVA5_FUSEQ</name>
<proteinExistence type="predicted"/>
<sequence length="135" mass="15376">MNQFLTSPTQLVCSMSINLKQEPDRGRCLTLIVTKEKSQPSPVLEWWQQTFRQLKDAVKPLEGDWMKEFLGEQRYREIILLEGVTPYANPHSIAGTRRPAPEGEIELNKRHCTSLQASEIGTGPTIKQEVIVIDD</sequence>
<protein>
    <submittedName>
        <fullName evidence="1">Uncharacterized protein</fullName>
    </submittedName>
</protein>
<comment type="caution">
    <text evidence="1">The sequence shown here is derived from an EMBL/GenBank/DDBJ whole genome shotgun (WGS) entry which is preliminary data.</text>
</comment>
<dbReference type="EMBL" id="CAJSTJ010000173">
    <property type="protein sequence ID" value="CAG7564918.1"/>
    <property type="molecule type" value="Genomic_DNA"/>
</dbReference>